<dbReference type="PROSITE" id="PS50836">
    <property type="entry name" value="DOMON"/>
    <property type="match status" value="1"/>
</dbReference>
<reference evidence="16" key="1">
    <citation type="submission" date="2014-12" db="EMBL/GenBank/DDBJ databases">
        <title>Insight into the proteome of Arion vulgaris.</title>
        <authorList>
            <person name="Aradska J."/>
            <person name="Bulat T."/>
            <person name="Smidak R."/>
            <person name="Sarate P."/>
            <person name="Gangsoo J."/>
            <person name="Sialana F."/>
            <person name="Bilban M."/>
            <person name="Lubec G."/>
        </authorList>
    </citation>
    <scope>NUCLEOTIDE SEQUENCE</scope>
    <source>
        <tissue evidence="16">Skin</tissue>
    </source>
</reference>
<evidence type="ECO:0000256" key="5">
    <source>
        <dbReference type="ARBA" id="ARBA00022525"/>
    </source>
</evidence>
<evidence type="ECO:0008006" key="17">
    <source>
        <dbReference type="Google" id="ProtNLM"/>
    </source>
</evidence>
<evidence type="ECO:0000256" key="7">
    <source>
        <dbReference type="ARBA" id="ARBA00022588"/>
    </source>
</evidence>
<dbReference type="Pfam" id="PF03351">
    <property type="entry name" value="DOMON"/>
    <property type="match status" value="1"/>
</dbReference>
<evidence type="ECO:0000256" key="9">
    <source>
        <dbReference type="ARBA" id="ARBA00022859"/>
    </source>
</evidence>
<gene>
    <name evidence="16" type="primary">ORF197728</name>
</gene>
<feature type="non-terminal residue" evidence="16">
    <location>
        <position position="420"/>
    </location>
</feature>
<evidence type="ECO:0000256" key="1">
    <source>
        <dbReference type="ARBA" id="ARBA00001970"/>
    </source>
</evidence>
<keyword evidence="7" id="KW-0399">Innate immunity</keyword>
<dbReference type="GO" id="GO:0016020">
    <property type="term" value="C:membrane"/>
    <property type="evidence" value="ECO:0007669"/>
    <property type="project" value="UniProtKB-SubCell"/>
</dbReference>
<evidence type="ECO:0000313" key="16">
    <source>
        <dbReference type="EMBL" id="CEK93884.1"/>
    </source>
</evidence>
<evidence type="ECO:0000256" key="4">
    <source>
        <dbReference type="ARBA" id="ARBA00008501"/>
    </source>
</evidence>
<evidence type="ECO:0000259" key="14">
    <source>
        <dbReference type="PROSITE" id="PS50836"/>
    </source>
</evidence>
<dbReference type="SMART" id="SM00664">
    <property type="entry name" value="DoH"/>
    <property type="match status" value="1"/>
</dbReference>
<evidence type="ECO:0000256" key="11">
    <source>
        <dbReference type="ARBA" id="ARBA00023022"/>
    </source>
</evidence>
<dbReference type="InterPro" id="IPR042307">
    <property type="entry name" value="Reeler_sf"/>
</dbReference>
<evidence type="ECO:0000256" key="12">
    <source>
        <dbReference type="SAM" id="MobiDB-lite"/>
    </source>
</evidence>
<evidence type="ECO:0000256" key="3">
    <source>
        <dbReference type="ARBA" id="ARBA00004613"/>
    </source>
</evidence>
<keyword evidence="6" id="KW-0929">Antimicrobial</keyword>
<evidence type="ECO:0000256" key="2">
    <source>
        <dbReference type="ARBA" id="ARBA00004141"/>
    </source>
</evidence>
<dbReference type="InterPro" id="IPR051237">
    <property type="entry name" value="Ferric-chelate_Red/DefProt"/>
</dbReference>
<name>A0A0B7BKM0_9EUPU</name>
<sequence length="420" mass="44416">MHMHVVYVLTLLVAYQVELVAGFSSGAPASTCSTLIPRHGNSTATGSAPYNLSLSAYTYKPGDTVQVTLSGLGGAQFKGFLIVAKLANGQSTDPFGNFTAAAGSLVVCPQSGNGITHSSNSVKTSVSFTWTAPSASVGDLVFHYTVVRGGAPNTNPLRTDYFQNLSSGTLKAADTISFTKNPECGKTRGCYSNCLNNDCSWELSWKNVGIKYEITIKAASVVDNTYVSLGFSNTSAMSPASVVTCAVYNGEVTVNASYNSGRSNRILGQPKDGISNETNSYSNGLLECSFSRDTTSNNPEVFNLTNKWYLNTAKGPLNADGTLGYHGSLNRYKTDIEIDFSNAIIDYTFAVTTTTPAASSPGSTGPTAPPPSANTFTKDPDCGKTKGCFSNCQNNTCDLLLSWQDQGSNFKISLQSGFSQ</sequence>
<comment type="cofactor">
    <cofactor evidence="1">
        <name>heme b</name>
        <dbReference type="ChEBI" id="CHEBI:60344"/>
    </cofactor>
</comment>
<accession>A0A0B7BKM0</accession>
<keyword evidence="5" id="KW-0964">Secreted</keyword>
<dbReference type="InterPro" id="IPR002861">
    <property type="entry name" value="Reeler_dom"/>
</dbReference>
<dbReference type="CDD" id="cd08544">
    <property type="entry name" value="Reeler"/>
    <property type="match status" value="1"/>
</dbReference>
<protein>
    <recommendedName>
        <fullName evidence="17">Reelin domain-containing protein</fullName>
    </recommendedName>
</protein>
<proteinExistence type="inferred from homology"/>
<evidence type="ECO:0000256" key="6">
    <source>
        <dbReference type="ARBA" id="ARBA00022529"/>
    </source>
</evidence>
<dbReference type="GO" id="GO:0042742">
    <property type="term" value="P:defense response to bacterium"/>
    <property type="evidence" value="ECO:0007669"/>
    <property type="project" value="UniProtKB-KW"/>
</dbReference>
<organism evidence="16">
    <name type="scientific">Arion vulgaris</name>
    <dbReference type="NCBI Taxonomy" id="1028688"/>
    <lineage>
        <taxon>Eukaryota</taxon>
        <taxon>Metazoa</taxon>
        <taxon>Spiralia</taxon>
        <taxon>Lophotrochozoa</taxon>
        <taxon>Mollusca</taxon>
        <taxon>Gastropoda</taxon>
        <taxon>Heterobranchia</taxon>
        <taxon>Euthyneura</taxon>
        <taxon>Panpulmonata</taxon>
        <taxon>Eupulmonata</taxon>
        <taxon>Stylommatophora</taxon>
        <taxon>Helicina</taxon>
        <taxon>Arionoidea</taxon>
        <taxon>Arionidae</taxon>
        <taxon>Arion</taxon>
    </lineage>
</organism>
<evidence type="ECO:0000259" key="15">
    <source>
        <dbReference type="PROSITE" id="PS51019"/>
    </source>
</evidence>
<comment type="subcellular location">
    <subcellularLocation>
        <location evidence="2">Membrane</location>
        <topology evidence="2">Multi-pass membrane protein</topology>
    </subcellularLocation>
    <subcellularLocation>
        <location evidence="3">Secreted</location>
    </subcellularLocation>
</comment>
<evidence type="ECO:0000256" key="10">
    <source>
        <dbReference type="ARBA" id="ARBA00023004"/>
    </source>
</evidence>
<feature type="compositionally biased region" description="Low complexity" evidence="12">
    <location>
        <begin position="355"/>
        <end position="366"/>
    </location>
</feature>
<keyword evidence="9" id="KW-0391">Immunity</keyword>
<dbReference type="Gene3D" id="2.60.40.4060">
    <property type="entry name" value="Reeler domain"/>
    <property type="match status" value="1"/>
</dbReference>
<dbReference type="GO" id="GO:0045087">
    <property type="term" value="P:innate immune response"/>
    <property type="evidence" value="ECO:0007669"/>
    <property type="project" value="UniProtKB-KW"/>
</dbReference>
<keyword evidence="11" id="KW-0044">Antibiotic</keyword>
<feature type="signal peptide" evidence="13">
    <location>
        <begin position="1"/>
        <end position="22"/>
    </location>
</feature>
<comment type="similarity">
    <text evidence="4">Belongs to the insect defense protein family.</text>
</comment>
<dbReference type="AlphaFoldDB" id="A0A0B7BKM0"/>
<dbReference type="GO" id="GO:0005576">
    <property type="term" value="C:extracellular region"/>
    <property type="evidence" value="ECO:0007669"/>
    <property type="project" value="UniProtKB-SubCell"/>
</dbReference>
<dbReference type="PANTHER" id="PTHR45828">
    <property type="entry name" value="CYTOCHROME B561/FERRIC REDUCTASE TRANSMEMBRANE"/>
    <property type="match status" value="1"/>
</dbReference>
<evidence type="ECO:0000256" key="8">
    <source>
        <dbReference type="ARBA" id="ARBA00022729"/>
    </source>
</evidence>
<evidence type="ECO:0000256" key="13">
    <source>
        <dbReference type="SAM" id="SignalP"/>
    </source>
</evidence>
<feature type="chain" id="PRO_5002124744" description="Reelin domain-containing protein" evidence="13">
    <location>
        <begin position="23"/>
        <end position="420"/>
    </location>
</feature>
<dbReference type="EMBL" id="HACG01047019">
    <property type="protein sequence ID" value="CEK93884.1"/>
    <property type="molecule type" value="Transcribed_RNA"/>
</dbReference>
<keyword evidence="8 13" id="KW-0732">Signal</keyword>
<keyword evidence="10" id="KW-0408">Iron</keyword>
<dbReference type="Pfam" id="PF02014">
    <property type="entry name" value="Reeler"/>
    <property type="match status" value="1"/>
</dbReference>
<feature type="domain" description="Reelin" evidence="15">
    <location>
        <begin position="9"/>
        <end position="182"/>
    </location>
</feature>
<dbReference type="PANTHER" id="PTHR45828:SF9">
    <property type="entry name" value="CELL WALL INTEGRITY AND STRESS RESPONSE COMPONENT 4-LIKE-RELATED"/>
    <property type="match status" value="1"/>
</dbReference>
<dbReference type="InterPro" id="IPR005018">
    <property type="entry name" value="DOMON_domain"/>
</dbReference>
<feature type="domain" description="DOMON" evidence="14">
    <location>
        <begin position="195"/>
        <end position="315"/>
    </location>
</feature>
<feature type="region of interest" description="Disordered" evidence="12">
    <location>
        <begin position="355"/>
        <end position="377"/>
    </location>
</feature>
<dbReference type="PROSITE" id="PS51019">
    <property type="entry name" value="REELIN"/>
    <property type="match status" value="1"/>
</dbReference>